<name>A0A0F9I9J6_9ZZZZ</name>
<evidence type="ECO:0000256" key="4">
    <source>
        <dbReference type="ARBA" id="ARBA00022556"/>
    </source>
</evidence>
<keyword evidence="3" id="KW-0444">Lipid biosynthesis</keyword>
<dbReference type="HAMAP" id="MF_00409">
    <property type="entry name" value="LpxK"/>
    <property type="match status" value="1"/>
</dbReference>
<keyword evidence="6" id="KW-0547">Nucleotide-binding</keyword>
<keyword evidence="9" id="KW-0443">Lipid metabolism</keyword>
<dbReference type="GO" id="GO:0009029">
    <property type="term" value="F:lipid-A 4'-kinase activity"/>
    <property type="evidence" value="ECO:0007669"/>
    <property type="project" value="UniProtKB-EC"/>
</dbReference>
<dbReference type="UniPathway" id="UPA00359">
    <property type="reaction ID" value="UER00482"/>
</dbReference>
<keyword evidence="5" id="KW-0808">Transferase</keyword>
<dbReference type="AlphaFoldDB" id="A0A0F9I9J6"/>
<gene>
    <name evidence="10" type="ORF">LCGC14_1606650</name>
</gene>
<evidence type="ECO:0000256" key="2">
    <source>
        <dbReference type="ARBA" id="ARBA00012071"/>
    </source>
</evidence>
<accession>A0A0F9I9J6</accession>
<dbReference type="Pfam" id="PF02606">
    <property type="entry name" value="LpxK"/>
    <property type="match status" value="1"/>
</dbReference>
<evidence type="ECO:0000256" key="8">
    <source>
        <dbReference type="ARBA" id="ARBA00022840"/>
    </source>
</evidence>
<keyword evidence="4" id="KW-0441">Lipid A biosynthesis</keyword>
<evidence type="ECO:0000256" key="7">
    <source>
        <dbReference type="ARBA" id="ARBA00022777"/>
    </source>
</evidence>
<dbReference type="GO" id="GO:0005524">
    <property type="term" value="F:ATP binding"/>
    <property type="evidence" value="ECO:0007669"/>
    <property type="project" value="UniProtKB-KW"/>
</dbReference>
<dbReference type="InterPro" id="IPR027417">
    <property type="entry name" value="P-loop_NTPase"/>
</dbReference>
<evidence type="ECO:0000256" key="1">
    <source>
        <dbReference type="ARBA" id="ARBA00004870"/>
    </source>
</evidence>
<reference evidence="10" key="1">
    <citation type="journal article" date="2015" name="Nature">
        <title>Complex archaea that bridge the gap between prokaryotes and eukaryotes.</title>
        <authorList>
            <person name="Spang A."/>
            <person name="Saw J.H."/>
            <person name="Jorgensen S.L."/>
            <person name="Zaremba-Niedzwiedzka K."/>
            <person name="Martijn J."/>
            <person name="Lind A.E."/>
            <person name="van Eijk R."/>
            <person name="Schleper C."/>
            <person name="Guy L."/>
            <person name="Ettema T.J."/>
        </authorList>
    </citation>
    <scope>NUCLEOTIDE SEQUENCE</scope>
</reference>
<evidence type="ECO:0000256" key="5">
    <source>
        <dbReference type="ARBA" id="ARBA00022679"/>
    </source>
</evidence>
<dbReference type="EMBL" id="LAZR01012954">
    <property type="protein sequence ID" value="KKM24281.1"/>
    <property type="molecule type" value="Genomic_DNA"/>
</dbReference>
<evidence type="ECO:0000256" key="6">
    <source>
        <dbReference type="ARBA" id="ARBA00022741"/>
    </source>
</evidence>
<dbReference type="GO" id="GO:0009244">
    <property type="term" value="P:lipopolysaccharide core region biosynthetic process"/>
    <property type="evidence" value="ECO:0007669"/>
    <property type="project" value="TreeGrafter"/>
</dbReference>
<dbReference type="SUPFAM" id="SSF52540">
    <property type="entry name" value="P-loop containing nucleoside triphosphate hydrolases"/>
    <property type="match status" value="1"/>
</dbReference>
<comment type="caution">
    <text evidence="10">The sequence shown here is derived from an EMBL/GenBank/DDBJ whole genome shotgun (WGS) entry which is preliminary data.</text>
</comment>
<dbReference type="NCBIfam" id="TIGR00682">
    <property type="entry name" value="lpxK"/>
    <property type="match status" value="1"/>
</dbReference>
<sequence length="365" mass="41143">MEKEYYLSILSGQQRGFLATLIRSSLSAFTYPYLAVLNTRNTLYKYGIVKSKRLPVKVISIGNITMGGTGKTPLVEFSAKYLQNKGRKVAILSRGYGDQNHSIINDNSKTKEFVNDEYLILRENLKDVPTLLGRDRVQNAKKAIKEHDVDCLILDDGFQHLRIKRDLDIVVIDSLNPFAEEVLVPRGTLREPLKNLSRADLFVLSHCRLNDEYTLKSIYAKLNHINADIPVCESIHKPMNIESIKDNSLLEPEWLKGKKIYGLCAIGNPESFASTLIELGADVIKLRVFHDHHSYTQVELDGVITEAKTLGTDAIVVTQKDVVKIRNKNINDANILSLKVELQITKGMEFFDEAMAKILNANLSN</sequence>
<keyword evidence="8" id="KW-0067">ATP-binding</keyword>
<dbReference type="GO" id="GO:0009245">
    <property type="term" value="P:lipid A biosynthetic process"/>
    <property type="evidence" value="ECO:0007669"/>
    <property type="project" value="UniProtKB-KW"/>
</dbReference>
<dbReference type="EC" id="2.7.1.130" evidence="2"/>
<proteinExistence type="inferred from homology"/>
<evidence type="ECO:0000256" key="9">
    <source>
        <dbReference type="ARBA" id="ARBA00023098"/>
    </source>
</evidence>
<evidence type="ECO:0000256" key="3">
    <source>
        <dbReference type="ARBA" id="ARBA00022516"/>
    </source>
</evidence>
<evidence type="ECO:0000313" key="10">
    <source>
        <dbReference type="EMBL" id="KKM24281.1"/>
    </source>
</evidence>
<keyword evidence="7" id="KW-0418">Kinase</keyword>
<dbReference type="InterPro" id="IPR003758">
    <property type="entry name" value="LpxK"/>
</dbReference>
<dbReference type="GO" id="GO:0005886">
    <property type="term" value="C:plasma membrane"/>
    <property type="evidence" value="ECO:0007669"/>
    <property type="project" value="TreeGrafter"/>
</dbReference>
<dbReference type="PANTHER" id="PTHR42724:SF1">
    <property type="entry name" value="TETRAACYLDISACCHARIDE 4'-KINASE, MITOCHONDRIAL-RELATED"/>
    <property type="match status" value="1"/>
</dbReference>
<protein>
    <recommendedName>
        <fullName evidence="2">tetraacyldisaccharide 4'-kinase</fullName>
        <ecNumber evidence="2">2.7.1.130</ecNumber>
    </recommendedName>
</protein>
<comment type="pathway">
    <text evidence="1">Glycolipid biosynthesis; lipid IV(A) biosynthesis; lipid IV(A) from (3R)-3-hydroxytetradecanoyl-[acyl-carrier-protein] and UDP-N-acetyl-alpha-D-glucosamine: step 6/6.</text>
</comment>
<organism evidence="10">
    <name type="scientific">marine sediment metagenome</name>
    <dbReference type="NCBI Taxonomy" id="412755"/>
    <lineage>
        <taxon>unclassified sequences</taxon>
        <taxon>metagenomes</taxon>
        <taxon>ecological metagenomes</taxon>
    </lineage>
</organism>
<dbReference type="PANTHER" id="PTHR42724">
    <property type="entry name" value="TETRAACYLDISACCHARIDE 4'-KINASE"/>
    <property type="match status" value="1"/>
</dbReference>